<dbReference type="Proteomes" id="UP000559010">
    <property type="component" value="Unassembled WGS sequence"/>
</dbReference>
<accession>A0A848JCU5</accession>
<dbReference type="AlphaFoldDB" id="A0A848JCU5"/>
<comment type="caution">
    <text evidence="1">The sequence shown here is derived from an EMBL/GenBank/DDBJ whole genome shotgun (WGS) entry which is preliminary data.</text>
</comment>
<evidence type="ECO:0000313" key="2">
    <source>
        <dbReference type="Proteomes" id="UP000559010"/>
    </source>
</evidence>
<organism evidence="1 2">
    <name type="scientific">Marinigracilibium pacificum</name>
    <dbReference type="NCBI Taxonomy" id="2729599"/>
    <lineage>
        <taxon>Bacteria</taxon>
        <taxon>Pseudomonadati</taxon>
        <taxon>Bacteroidota</taxon>
        <taxon>Cytophagia</taxon>
        <taxon>Cytophagales</taxon>
        <taxon>Flammeovirgaceae</taxon>
        <taxon>Marinigracilibium</taxon>
    </lineage>
</organism>
<reference evidence="1 2" key="1">
    <citation type="submission" date="2020-04" db="EMBL/GenBank/DDBJ databases">
        <title>Flammeovirgaceae bacterium KN852 isolated from deep sea.</title>
        <authorList>
            <person name="Zhang D.-C."/>
        </authorList>
    </citation>
    <scope>NUCLEOTIDE SEQUENCE [LARGE SCALE GENOMIC DNA]</scope>
    <source>
        <strain evidence="1 2">KN852</strain>
    </source>
</reference>
<name>A0A848JCU5_9BACT</name>
<dbReference type="EMBL" id="JABBNU010000017">
    <property type="protein sequence ID" value="NMM50822.1"/>
    <property type="molecule type" value="Genomic_DNA"/>
</dbReference>
<dbReference type="RefSeq" id="WP_169685190.1">
    <property type="nucleotide sequence ID" value="NZ_JABBNU010000017.1"/>
</dbReference>
<keyword evidence="2" id="KW-1185">Reference proteome</keyword>
<evidence type="ECO:0000313" key="1">
    <source>
        <dbReference type="EMBL" id="NMM50822.1"/>
    </source>
</evidence>
<protein>
    <submittedName>
        <fullName evidence="1">Uncharacterized protein</fullName>
    </submittedName>
</protein>
<gene>
    <name evidence="1" type="ORF">HH304_20605</name>
</gene>
<proteinExistence type="predicted"/>
<sequence>MRRFIGTLIFFVTLGYGLSQAKASPQVPDYLIYKGDTIAFYHLILEDYFNSQNKENQGDLFGLKFRTGASTSCWRGYQAIYKIDNDSLFLSQIIHCRELLSKSGIDKEQSKLRIREIFGKKMKNGRVHLNWYSSDISIPVADLLRWDGVFYHSFEQEKLISIKNGIVISTTPITNYIDHPDRINRRYTDTLSTVLFNELQKINWDNENAYDCSEKYLVTIDEKGEISEVIMSEYRTKKEIIEFWDMPEYNYCIRTIKSRLEHLKFDVIKKAGKPIEEQVYLEIWVEDNGTLENWTN</sequence>